<organism evidence="1 2">
    <name type="scientific">Trichinella murrelli</name>
    <dbReference type="NCBI Taxonomy" id="144512"/>
    <lineage>
        <taxon>Eukaryota</taxon>
        <taxon>Metazoa</taxon>
        <taxon>Ecdysozoa</taxon>
        <taxon>Nematoda</taxon>
        <taxon>Enoplea</taxon>
        <taxon>Dorylaimia</taxon>
        <taxon>Trichinellida</taxon>
        <taxon>Trichinellidae</taxon>
        <taxon>Trichinella</taxon>
    </lineage>
</organism>
<name>A0A0V0T083_9BILA</name>
<comment type="caution">
    <text evidence="1">The sequence shown here is derived from an EMBL/GenBank/DDBJ whole genome shotgun (WGS) entry which is preliminary data.</text>
</comment>
<gene>
    <name evidence="1" type="ORF">T05_13850</name>
</gene>
<sequence>MPIKEESGDLQLFTRIRKVQTGGDSLSPNPTFTTENACLQTNYSKYDPFSNTTVTIIAVRRVVRSSPVADGPLGQRIKAAAQQAADL</sequence>
<evidence type="ECO:0000313" key="1">
    <source>
        <dbReference type="EMBL" id="KRX32354.1"/>
    </source>
</evidence>
<dbReference type="Proteomes" id="UP000055048">
    <property type="component" value="Unassembled WGS sequence"/>
</dbReference>
<dbReference type="EMBL" id="JYDJ01001251">
    <property type="protein sequence ID" value="KRX32354.1"/>
    <property type="molecule type" value="Genomic_DNA"/>
</dbReference>
<dbReference type="AlphaFoldDB" id="A0A0V0T083"/>
<evidence type="ECO:0000313" key="2">
    <source>
        <dbReference type="Proteomes" id="UP000055048"/>
    </source>
</evidence>
<proteinExistence type="predicted"/>
<protein>
    <submittedName>
        <fullName evidence="1">Uncharacterized protein</fullName>
    </submittedName>
</protein>
<keyword evidence="2" id="KW-1185">Reference proteome</keyword>
<accession>A0A0V0T083</accession>
<reference evidence="1 2" key="1">
    <citation type="submission" date="2015-01" db="EMBL/GenBank/DDBJ databases">
        <title>Evolution of Trichinella species and genotypes.</title>
        <authorList>
            <person name="Korhonen P.K."/>
            <person name="Edoardo P."/>
            <person name="Giuseppe L.R."/>
            <person name="Gasser R.B."/>
        </authorList>
    </citation>
    <scope>NUCLEOTIDE SEQUENCE [LARGE SCALE GENOMIC DNA]</scope>
    <source>
        <strain evidence="1">ISS417</strain>
    </source>
</reference>